<dbReference type="EMBL" id="RJLN01000119">
    <property type="protein sequence ID" value="RNL88899.1"/>
    <property type="molecule type" value="Genomic_DNA"/>
</dbReference>
<protein>
    <submittedName>
        <fullName evidence="2">Uncharacterized protein</fullName>
    </submittedName>
</protein>
<organism evidence="2 3">
    <name type="scientific">Micromonospora solifontis</name>
    <dbReference type="NCBI Taxonomy" id="2487138"/>
    <lineage>
        <taxon>Bacteria</taxon>
        <taxon>Bacillati</taxon>
        <taxon>Actinomycetota</taxon>
        <taxon>Actinomycetes</taxon>
        <taxon>Micromonosporales</taxon>
        <taxon>Micromonosporaceae</taxon>
        <taxon>Micromonospora</taxon>
    </lineage>
</organism>
<evidence type="ECO:0000256" key="1">
    <source>
        <dbReference type="SAM" id="MobiDB-lite"/>
    </source>
</evidence>
<dbReference type="Proteomes" id="UP000280698">
    <property type="component" value="Unassembled WGS sequence"/>
</dbReference>
<keyword evidence="3" id="KW-1185">Reference proteome</keyword>
<comment type="caution">
    <text evidence="2">The sequence shown here is derived from an EMBL/GenBank/DDBJ whole genome shotgun (WGS) entry which is preliminary data.</text>
</comment>
<evidence type="ECO:0000313" key="3">
    <source>
        <dbReference type="Proteomes" id="UP000280698"/>
    </source>
</evidence>
<reference evidence="2 3" key="1">
    <citation type="submission" date="2018-11" db="EMBL/GenBank/DDBJ databases">
        <title>Micromonospora sp. PPF5-17, a new actinomycetes isolated from a hot spring soil.</title>
        <authorList>
            <person name="Thawai C."/>
        </authorList>
    </citation>
    <scope>NUCLEOTIDE SEQUENCE [LARGE SCALE GENOMIC DNA]</scope>
    <source>
        <strain evidence="2 3">PPF5-17</strain>
    </source>
</reference>
<evidence type="ECO:0000313" key="2">
    <source>
        <dbReference type="EMBL" id="RNL88899.1"/>
    </source>
</evidence>
<dbReference type="RefSeq" id="WP_123243452.1">
    <property type="nucleotide sequence ID" value="NZ_JAAHBY010000119.1"/>
</dbReference>
<gene>
    <name evidence="2" type="ORF">EFE23_25505</name>
</gene>
<accession>A0ABX9WCH3</accession>
<proteinExistence type="predicted"/>
<feature type="region of interest" description="Disordered" evidence="1">
    <location>
        <begin position="33"/>
        <end position="59"/>
    </location>
</feature>
<sequence length="59" mass="6254">MSSDPLIASLTAALDARPDDLPLRLHLAGLLLDGGRGAEPSRTPGRRSPGTPATRRPRR</sequence>
<name>A0ABX9WCH3_9ACTN</name>